<evidence type="ECO:0000256" key="3">
    <source>
        <dbReference type="ARBA" id="ARBA00023125"/>
    </source>
</evidence>
<dbReference type="RefSeq" id="WP_095493035.1">
    <property type="nucleotide sequence ID" value="NZ_NPKJ01000041.1"/>
</dbReference>
<evidence type="ECO:0000259" key="7">
    <source>
        <dbReference type="PROSITE" id="PS51900"/>
    </source>
</evidence>
<dbReference type="InterPro" id="IPR038488">
    <property type="entry name" value="Integrase_DNA-bd_sf"/>
</dbReference>
<evidence type="ECO:0000256" key="4">
    <source>
        <dbReference type="ARBA" id="ARBA00023172"/>
    </source>
</evidence>
<keyword evidence="3 5" id="KW-0238">DNA-binding</keyword>
<evidence type="ECO:0000256" key="1">
    <source>
        <dbReference type="ARBA" id="ARBA00008857"/>
    </source>
</evidence>
<organism evidence="8 9">
    <name type="scientific">Mesorhizobium temperatum</name>
    <dbReference type="NCBI Taxonomy" id="241416"/>
    <lineage>
        <taxon>Bacteria</taxon>
        <taxon>Pseudomonadati</taxon>
        <taxon>Pseudomonadota</taxon>
        <taxon>Alphaproteobacteria</taxon>
        <taxon>Hyphomicrobiales</taxon>
        <taxon>Phyllobacteriaceae</taxon>
        <taxon>Mesorhizobium</taxon>
    </lineage>
</organism>
<dbReference type="OrthoDB" id="9795573at2"/>
<dbReference type="InterPro" id="IPR002104">
    <property type="entry name" value="Integrase_catalytic"/>
</dbReference>
<dbReference type="GO" id="GO:0015074">
    <property type="term" value="P:DNA integration"/>
    <property type="evidence" value="ECO:0007669"/>
    <property type="project" value="UniProtKB-KW"/>
</dbReference>
<dbReference type="PROSITE" id="PS51900">
    <property type="entry name" value="CB"/>
    <property type="match status" value="1"/>
</dbReference>
<name>A0A271LN83_9HYPH</name>
<dbReference type="InterPro" id="IPR050808">
    <property type="entry name" value="Phage_Integrase"/>
</dbReference>
<dbReference type="GO" id="GO:0003677">
    <property type="term" value="F:DNA binding"/>
    <property type="evidence" value="ECO:0007669"/>
    <property type="project" value="UniProtKB-UniRule"/>
</dbReference>
<dbReference type="InterPro" id="IPR025166">
    <property type="entry name" value="Integrase_DNA_bind_dom"/>
</dbReference>
<dbReference type="AlphaFoldDB" id="A0A271LN83"/>
<dbReference type="PANTHER" id="PTHR30629:SF2">
    <property type="entry name" value="PROPHAGE INTEGRASE INTS-RELATED"/>
    <property type="match status" value="1"/>
</dbReference>
<comment type="caution">
    <text evidence="8">The sequence shown here is derived from an EMBL/GenBank/DDBJ whole genome shotgun (WGS) entry which is preliminary data.</text>
</comment>
<dbReference type="InterPro" id="IPR013762">
    <property type="entry name" value="Integrase-like_cat_sf"/>
</dbReference>
<evidence type="ECO:0000256" key="2">
    <source>
        <dbReference type="ARBA" id="ARBA00022908"/>
    </source>
</evidence>
<feature type="domain" description="Tyr recombinase" evidence="6">
    <location>
        <begin position="210"/>
        <end position="386"/>
    </location>
</feature>
<dbReference type="Pfam" id="PF13356">
    <property type="entry name" value="Arm-DNA-bind_3"/>
    <property type="match status" value="1"/>
</dbReference>
<dbReference type="CDD" id="cd00801">
    <property type="entry name" value="INT_P4_C"/>
    <property type="match status" value="1"/>
</dbReference>
<dbReference type="InterPro" id="IPR010998">
    <property type="entry name" value="Integrase_recombinase_N"/>
</dbReference>
<dbReference type="EMBL" id="NPKJ01000041">
    <property type="protein sequence ID" value="PAQ09601.1"/>
    <property type="molecule type" value="Genomic_DNA"/>
</dbReference>
<dbReference type="GO" id="GO:0006310">
    <property type="term" value="P:DNA recombination"/>
    <property type="evidence" value="ECO:0007669"/>
    <property type="project" value="UniProtKB-KW"/>
</dbReference>
<dbReference type="PROSITE" id="PS51898">
    <property type="entry name" value="TYR_RECOMBINASE"/>
    <property type="match status" value="1"/>
</dbReference>
<dbReference type="Gene3D" id="1.10.443.10">
    <property type="entry name" value="Intergrase catalytic core"/>
    <property type="match status" value="1"/>
</dbReference>
<feature type="domain" description="Core-binding (CB)" evidence="7">
    <location>
        <begin position="99"/>
        <end position="180"/>
    </location>
</feature>
<dbReference type="SUPFAM" id="SSF56349">
    <property type="entry name" value="DNA breaking-rejoining enzymes"/>
    <property type="match status" value="1"/>
</dbReference>
<proteinExistence type="inferred from homology"/>
<evidence type="ECO:0000313" key="9">
    <source>
        <dbReference type="Proteomes" id="UP000216442"/>
    </source>
</evidence>
<dbReference type="Gene3D" id="1.10.150.130">
    <property type="match status" value="1"/>
</dbReference>
<dbReference type="Pfam" id="PF22022">
    <property type="entry name" value="Phage_int_M"/>
    <property type="match status" value="1"/>
</dbReference>
<accession>A0A271LN83</accession>
<dbReference type="Proteomes" id="UP000216442">
    <property type="component" value="Unassembled WGS sequence"/>
</dbReference>
<evidence type="ECO:0000256" key="5">
    <source>
        <dbReference type="PROSITE-ProRule" id="PRU01248"/>
    </source>
</evidence>
<evidence type="ECO:0000313" key="8">
    <source>
        <dbReference type="EMBL" id="PAQ09601.1"/>
    </source>
</evidence>
<keyword evidence="2" id="KW-0229">DNA integration</keyword>
<reference evidence="8 9" key="1">
    <citation type="submission" date="2017-08" db="EMBL/GenBank/DDBJ databases">
        <title>Mesorhizobium wenxinae sp. nov., a novel rhizobial species isolated from root nodules of chickpea (Cicer arietinum L.).</title>
        <authorList>
            <person name="Zhang J."/>
        </authorList>
    </citation>
    <scope>NUCLEOTIDE SEQUENCE [LARGE SCALE GENOMIC DNA]</scope>
    <source>
        <strain evidence="8 9">SDW018</strain>
    </source>
</reference>
<evidence type="ECO:0008006" key="10">
    <source>
        <dbReference type="Google" id="ProtNLM"/>
    </source>
</evidence>
<dbReference type="Gene3D" id="3.30.160.390">
    <property type="entry name" value="Integrase, DNA-binding domain"/>
    <property type="match status" value="1"/>
</dbReference>
<dbReference type="InterPro" id="IPR011010">
    <property type="entry name" value="DNA_brk_join_enz"/>
</dbReference>
<dbReference type="Pfam" id="PF00589">
    <property type="entry name" value="Phage_integrase"/>
    <property type="match status" value="1"/>
</dbReference>
<evidence type="ECO:0000259" key="6">
    <source>
        <dbReference type="PROSITE" id="PS51898"/>
    </source>
</evidence>
<dbReference type="InterPro" id="IPR044068">
    <property type="entry name" value="CB"/>
</dbReference>
<keyword evidence="9" id="KW-1185">Reference proteome</keyword>
<gene>
    <name evidence="8" type="ORF">CIT26_13510</name>
</gene>
<keyword evidence="4" id="KW-0233">DNA recombination</keyword>
<dbReference type="InterPro" id="IPR053876">
    <property type="entry name" value="Phage_int_M"/>
</dbReference>
<protein>
    <recommendedName>
        <fullName evidence="10">Integrase</fullName>
    </recommendedName>
</protein>
<comment type="similarity">
    <text evidence="1">Belongs to the 'phage' integrase family.</text>
</comment>
<dbReference type="PANTHER" id="PTHR30629">
    <property type="entry name" value="PROPHAGE INTEGRASE"/>
    <property type="match status" value="1"/>
</dbReference>
<sequence>MVRSLNLLAETTIRAKDLKAGRYSDGGGLYLMVKKGGTKSWTFVHFKGSGAGRAWKEAGLGSYPSVSLKDARIAAGDCRDRLRRGLEPIAQPEENPEVPTFAKCAEDFIAEVGKSWRNPKHKAQWEMTLGDAYCKPIRNKPVDKVTTADVLEILKPVWQAKPETAQRLRGRIERVLDFARASGHRSGENPALWRGHLQHLLAKAKKLSRGHHPAMPYADVPTFAKRLRAVEGLSAKALDYLILTAARSGEVLGMKWPELDLDEKVWTVPADRMKAGKEHRVPLTDAALAILRPLLEARVSDYVFPGETKRGPTAPLSVMAMTMQMRRMDVGHYTPHGFRSAFRDWAGDQTSFPREVAEAALAHKVGDSVENAYRRSDALEKRRKLMSAWANYLDAANSNRNLRIVGGNGHK</sequence>